<dbReference type="EMBL" id="PNBA02000011">
    <property type="protein sequence ID" value="KAG6408023.1"/>
    <property type="molecule type" value="Genomic_DNA"/>
</dbReference>
<reference evidence="2" key="2">
    <citation type="submission" date="2020-08" db="EMBL/GenBank/DDBJ databases">
        <title>Plant Genome Project.</title>
        <authorList>
            <person name="Zhang R.-G."/>
        </authorList>
    </citation>
    <scope>NUCLEOTIDE SEQUENCE</scope>
    <source>
        <strain evidence="2">Huo1</strain>
        <tissue evidence="2">Leaf</tissue>
    </source>
</reference>
<dbReference type="Gene3D" id="3.30.559.10">
    <property type="entry name" value="Chloramphenicol acetyltransferase-like domain"/>
    <property type="match status" value="1"/>
</dbReference>
<dbReference type="Pfam" id="PF02458">
    <property type="entry name" value="Transferase"/>
    <property type="match status" value="1"/>
</dbReference>
<evidence type="ECO:0000256" key="1">
    <source>
        <dbReference type="SAM" id="MobiDB-lite"/>
    </source>
</evidence>
<comment type="caution">
    <text evidence="2">The sequence shown here is derived from an EMBL/GenBank/DDBJ whole genome shotgun (WGS) entry which is preliminary data.</text>
</comment>
<evidence type="ECO:0000313" key="3">
    <source>
        <dbReference type="Proteomes" id="UP000298416"/>
    </source>
</evidence>
<gene>
    <name evidence="2" type="ORF">SASPL_131025</name>
</gene>
<name>A0A8X8X743_SALSN</name>
<evidence type="ECO:0000313" key="2">
    <source>
        <dbReference type="EMBL" id="KAG6408023.1"/>
    </source>
</evidence>
<sequence>MRNNVKREQNVRPSCPTPEVQLFDAGPDFPAIGKSIPEAITVRVILSRFYPLAGRASAEGEFIDCNDAGIPFTVARFRGHDLSVLLESPRPGLCRRDDTSQLFRLRRVYDGWRFVAQAVRWDYHVFRCSVVGCGGAWGAKEAVFPNYIAQYMFPQKERMPAQLGSHYDIAKIGKSSEEASTPNDGPPAEESEASIPNDGPPIEESEAGELLTEECVAGDETFQTTEEETPAVELPATSGRPRRQPKPIVRYGDFVSR</sequence>
<dbReference type="Proteomes" id="UP000298416">
    <property type="component" value="Unassembled WGS sequence"/>
</dbReference>
<dbReference type="InterPro" id="IPR023213">
    <property type="entry name" value="CAT-like_dom_sf"/>
</dbReference>
<keyword evidence="3" id="KW-1185">Reference proteome</keyword>
<proteinExistence type="predicted"/>
<organism evidence="2">
    <name type="scientific">Salvia splendens</name>
    <name type="common">Scarlet sage</name>
    <dbReference type="NCBI Taxonomy" id="180675"/>
    <lineage>
        <taxon>Eukaryota</taxon>
        <taxon>Viridiplantae</taxon>
        <taxon>Streptophyta</taxon>
        <taxon>Embryophyta</taxon>
        <taxon>Tracheophyta</taxon>
        <taxon>Spermatophyta</taxon>
        <taxon>Magnoliopsida</taxon>
        <taxon>eudicotyledons</taxon>
        <taxon>Gunneridae</taxon>
        <taxon>Pentapetalae</taxon>
        <taxon>asterids</taxon>
        <taxon>lamiids</taxon>
        <taxon>Lamiales</taxon>
        <taxon>Lamiaceae</taxon>
        <taxon>Nepetoideae</taxon>
        <taxon>Mentheae</taxon>
        <taxon>Salviinae</taxon>
        <taxon>Salvia</taxon>
        <taxon>Salvia subgen. Calosphace</taxon>
        <taxon>core Calosphace</taxon>
    </lineage>
</organism>
<reference evidence="2" key="1">
    <citation type="submission" date="2018-01" db="EMBL/GenBank/DDBJ databases">
        <authorList>
            <person name="Mao J.F."/>
        </authorList>
    </citation>
    <scope>NUCLEOTIDE SEQUENCE</scope>
    <source>
        <strain evidence="2">Huo1</strain>
        <tissue evidence="2">Leaf</tissue>
    </source>
</reference>
<protein>
    <submittedName>
        <fullName evidence="2">Uncharacterized protein</fullName>
    </submittedName>
</protein>
<feature type="region of interest" description="Disordered" evidence="1">
    <location>
        <begin position="175"/>
        <end position="257"/>
    </location>
</feature>
<dbReference type="AlphaFoldDB" id="A0A8X8X743"/>
<accession>A0A8X8X743</accession>